<evidence type="ECO:0008006" key="5">
    <source>
        <dbReference type="Google" id="ProtNLM"/>
    </source>
</evidence>
<dbReference type="SUPFAM" id="SSF117281">
    <property type="entry name" value="Kelch motif"/>
    <property type="match status" value="1"/>
</dbReference>
<gene>
    <name evidence="3" type="ORF">TRITD_4Av1G260460</name>
</gene>
<evidence type="ECO:0000256" key="2">
    <source>
        <dbReference type="ARBA" id="ARBA00022737"/>
    </source>
</evidence>
<proteinExistence type="predicted"/>
<accession>A0A9R0SVS8</accession>
<name>A0A9R0SVS8_TRITD</name>
<dbReference type="InterPro" id="IPR015915">
    <property type="entry name" value="Kelch-typ_b-propeller"/>
</dbReference>
<keyword evidence="1" id="KW-0880">Kelch repeat</keyword>
<dbReference type="GO" id="GO:0005634">
    <property type="term" value="C:nucleus"/>
    <property type="evidence" value="ECO:0007669"/>
    <property type="project" value="UniProtKB-ARBA"/>
</dbReference>
<keyword evidence="2" id="KW-0677">Repeat</keyword>
<dbReference type="PANTHER" id="PTHR46122:SF25">
    <property type="entry name" value="REPEAT-CONTAINING F-BOX FAMILY PROTEIN, PUTATIVE, EXPRESSED-RELATED"/>
    <property type="match status" value="1"/>
</dbReference>
<evidence type="ECO:0000256" key="1">
    <source>
        <dbReference type="ARBA" id="ARBA00022441"/>
    </source>
</evidence>
<dbReference type="OMA" id="VWNLIAT"/>
<dbReference type="EMBL" id="LT934117">
    <property type="protein sequence ID" value="VAH99899.1"/>
    <property type="molecule type" value="Genomic_DNA"/>
</dbReference>
<dbReference type="Gene3D" id="2.120.10.80">
    <property type="entry name" value="Kelch-type beta propeller"/>
    <property type="match status" value="1"/>
</dbReference>
<dbReference type="Gramene" id="TRITD4Av1G260460.1">
    <property type="protein sequence ID" value="TRITD4Av1G260460.1"/>
    <property type="gene ID" value="TRITD4Av1G260460"/>
</dbReference>
<reference evidence="3 4" key="1">
    <citation type="submission" date="2017-09" db="EMBL/GenBank/DDBJ databases">
        <authorList>
            <consortium name="International Durum Wheat Genome Sequencing Consortium (IDWGSC)"/>
            <person name="Milanesi L."/>
        </authorList>
    </citation>
    <scope>NUCLEOTIDE SEQUENCE [LARGE SCALE GENOMIC DNA]</scope>
    <source>
        <strain evidence="4">cv. Svevo</strain>
    </source>
</reference>
<dbReference type="InterPro" id="IPR006652">
    <property type="entry name" value="Kelch_1"/>
</dbReference>
<evidence type="ECO:0000313" key="3">
    <source>
        <dbReference type="EMBL" id="VAH99899.1"/>
    </source>
</evidence>
<dbReference type="AlphaFoldDB" id="A0A9R0SVS8"/>
<dbReference type="PANTHER" id="PTHR46122">
    <property type="entry name" value="GALACTOSE OXIDASE/KELCH REPEAT PROTEIN-RELATED"/>
    <property type="match status" value="1"/>
</dbReference>
<organism evidence="3 4">
    <name type="scientific">Triticum turgidum subsp. durum</name>
    <name type="common">Durum wheat</name>
    <name type="synonym">Triticum durum</name>
    <dbReference type="NCBI Taxonomy" id="4567"/>
    <lineage>
        <taxon>Eukaryota</taxon>
        <taxon>Viridiplantae</taxon>
        <taxon>Streptophyta</taxon>
        <taxon>Embryophyta</taxon>
        <taxon>Tracheophyta</taxon>
        <taxon>Spermatophyta</taxon>
        <taxon>Magnoliopsida</taxon>
        <taxon>Liliopsida</taxon>
        <taxon>Poales</taxon>
        <taxon>Poaceae</taxon>
        <taxon>BOP clade</taxon>
        <taxon>Pooideae</taxon>
        <taxon>Triticodae</taxon>
        <taxon>Triticeae</taxon>
        <taxon>Triticinae</taxon>
        <taxon>Triticum</taxon>
    </lineage>
</organism>
<dbReference type="InterPro" id="IPR052439">
    <property type="entry name" value="F-box/Kelch-repeat"/>
</dbReference>
<dbReference type="Proteomes" id="UP000324705">
    <property type="component" value="Chromosome 4A"/>
</dbReference>
<keyword evidence="4" id="KW-1185">Reference proteome</keyword>
<protein>
    <recommendedName>
        <fullName evidence="5">F-box/kelch-repeat protein</fullName>
    </recommendedName>
</protein>
<dbReference type="Pfam" id="PF01344">
    <property type="entry name" value="Kelch_1"/>
    <property type="match status" value="2"/>
</dbReference>
<evidence type="ECO:0000313" key="4">
    <source>
        <dbReference type="Proteomes" id="UP000324705"/>
    </source>
</evidence>
<sequence>MIIIVIRISSISLESSSRLQVLGRESGAEAGGEQQVVVSWSNIIGVIGRDLFIYCLHRLSRWEYGAIASLNRDFNSVVRNGDIYRLRRKNGVTEHWLYLSCGNNPTEWEAYDPSTGRWIQVPNMSGIDFWESLAVGTDLLVFGDYGRVAWRYSILTNSWTLLADDMNTPRYCFGSASVGEKAYVAGGADSSHSHLSSAEMYDSETHTWTLLPSMSTARFGCSGTFMDDKFYVIGGITSSLEVLTCGEEYDLNRQSWRVIDNMSQGLNHTDDGAAPLISVVNNELYGADYSENNELKQYDKLGNKWITLGKLPVQSKQKGWDMCFRACGDRLIIIGPPIHSTVEKVLELHSWTPDEQPPVWNLIATRPYRGDWILCAVMAC</sequence>
<dbReference type="SMART" id="SM00612">
    <property type="entry name" value="Kelch"/>
    <property type="match status" value="3"/>
</dbReference>